<protein>
    <submittedName>
        <fullName evidence="4">Cell surface protein</fullName>
    </submittedName>
</protein>
<dbReference type="Proteomes" id="UP000051984">
    <property type="component" value="Unassembled WGS sequence"/>
</dbReference>
<organism evidence="4 5">
    <name type="scientific">Lacticaseibacillus zeae DSM 20178 = KCTC 3804</name>
    <dbReference type="NCBI Taxonomy" id="1423816"/>
    <lineage>
        <taxon>Bacteria</taxon>
        <taxon>Bacillati</taxon>
        <taxon>Bacillota</taxon>
        <taxon>Bacilli</taxon>
        <taxon>Lactobacillales</taxon>
        <taxon>Lactobacillaceae</taxon>
        <taxon>Lacticaseibacillus</taxon>
    </lineage>
</organism>
<comment type="caution">
    <text evidence="4">The sequence shown here is derived from an EMBL/GenBank/DDBJ whole genome shotgun (WGS) entry which is preliminary data.</text>
</comment>
<dbReference type="AlphaFoldDB" id="A0A0R1EVN1"/>
<keyword evidence="1" id="KW-1133">Transmembrane helix</keyword>
<feature type="domain" description="WxL Interacting Protein peptidoglycan binding" evidence="2">
    <location>
        <begin position="35"/>
        <end position="153"/>
    </location>
</feature>
<proteinExistence type="predicted"/>
<evidence type="ECO:0000313" key="4">
    <source>
        <dbReference type="EMBL" id="KRK13469.1"/>
    </source>
</evidence>
<reference evidence="4 5" key="1">
    <citation type="journal article" date="2015" name="Genome Announc.">
        <title>Expanding the biotechnology potential of lactobacilli through comparative genomics of 213 strains and associated genera.</title>
        <authorList>
            <person name="Sun Z."/>
            <person name="Harris H.M."/>
            <person name="McCann A."/>
            <person name="Guo C."/>
            <person name="Argimon S."/>
            <person name="Zhang W."/>
            <person name="Yang X."/>
            <person name="Jeffery I.B."/>
            <person name="Cooney J.C."/>
            <person name="Kagawa T.F."/>
            <person name="Liu W."/>
            <person name="Song Y."/>
            <person name="Salvetti E."/>
            <person name="Wrobel A."/>
            <person name="Rasinkangas P."/>
            <person name="Parkhill J."/>
            <person name="Rea M.C."/>
            <person name="O'Sullivan O."/>
            <person name="Ritari J."/>
            <person name="Douillard F.P."/>
            <person name="Paul Ross R."/>
            <person name="Yang R."/>
            <person name="Briner A.E."/>
            <person name="Felis G.E."/>
            <person name="de Vos W.M."/>
            <person name="Barrangou R."/>
            <person name="Klaenhammer T.R."/>
            <person name="Caufield P.W."/>
            <person name="Cui Y."/>
            <person name="Zhang H."/>
            <person name="O'Toole P.W."/>
        </authorList>
    </citation>
    <scope>NUCLEOTIDE SEQUENCE [LARGE SCALE GENOMIC DNA]</scope>
    <source>
        <strain evidence="4 5">DSM 20178</strain>
    </source>
</reference>
<evidence type="ECO:0000256" key="1">
    <source>
        <dbReference type="SAM" id="Phobius"/>
    </source>
</evidence>
<dbReference type="PATRIC" id="fig|1423816.3.peg.21"/>
<feature type="domain" description="WxL Interacting Protein host binding" evidence="3">
    <location>
        <begin position="162"/>
        <end position="296"/>
    </location>
</feature>
<name>A0A0R1EVN1_LACZE</name>
<dbReference type="EMBL" id="AZCT01000001">
    <property type="protein sequence ID" value="KRK13469.1"/>
    <property type="molecule type" value="Genomic_DNA"/>
</dbReference>
<evidence type="ECO:0000259" key="3">
    <source>
        <dbReference type="Pfam" id="PF11797"/>
    </source>
</evidence>
<dbReference type="Pfam" id="PF11797">
    <property type="entry name" value="WxLIP_HBD"/>
    <property type="match status" value="1"/>
</dbReference>
<accession>A0A0R1EVN1</accession>
<evidence type="ECO:0000259" key="2">
    <source>
        <dbReference type="Pfam" id="PF06030"/>
    </source>
</evidence>
<sequence>MIRKNGLLLSLVLGLVVFWIGVRPQQVLAADEAGFTVKTVLPANQRDTSQTYFDLRVSPNQEQDLEVVIQNRNTAPLTVLLAAHSAFTNDNGVVEYGKSPKPADSTLPVNLQDIVTLPAEVTIPALSQQTVKIHLKMPAKPFSGTVLGGLQFKAKPDHKGTEKGAVTNRYVYAVGLMLSESDQPVVPDLKLRQVAADNDHGQPAIRANIQNFEAAILRNLHVSGYLYRQSGGKALYRSEKTRINMAPNSNFNFKLNLDKGPLEPGKYRLNLIAKGSGRTWNMTRTFNVSKKDADKLRALSKPDAPTATIPWYLILVGGIVLGIGLYAGFKKVQSIQRCKR</sequence>
<dbReference type="InterPro" id="IPR010317">
    <property type="entry name" value="WxLIP_PGBD"/>
</dbReference>
<dbReference type="InterPro" id="IPR021759">
    <property type="entry name" value="WxLIP_HBD"/>
</dbReference>
<gene>
    <name evidence="4" type="ORF">FD51_GL000021</name>
</gene>
<dbReference type="Pfam" id="PF06030">
    <property type="entry name" value="WxLIP_PGBD"/>
    <property type="match status" value="1"/>
</dbReference>
<keyword evidence="1" id="KW-0472">Membrane</keyword>
<keyword evidence="1" id="KW-0812">Transmembrane</keyword>
<evidence type="ECO:0000313" key="5">
    <source>
        <dbReference type="Proteomes" id="UP000051984"/>
    </source>
</evidence>
<dbReference type="RefSeq" id="WP_044112371.1">
    <property type="nucleotide sequence ID" value="NZ_AZCT01000001.1"/>
</dbReference>
<feature type="transmembrane region" description="Helical" evidence="1">
    <location>
        <begin position="309"/>
        <end position="329"/>
    </location>
</feature>
<dbReference type="eggNOG" id="COG4072">
    <property type="taxonomic scope" value="Bacteria"/>
</dbReference>